<dbReference type="SUPFAM" id="SSF53927">
    <property type="entry name" value="Cytidine deaminase-like"/>
    <property type="match status" value="1"/>
</dbReference>
<evidence type="ECO:0000256" key="2">
    <source>
        <dbReference type="ARBA" id="ARBA00038160"/>
    </source>
</evidence>
<dbReference type="InParanoid" id="A0A448YIN3"/>
<dbReference type="InterPro" id="IPR016193">
    <property type="entry name" value="Cytidine_deaminase-like"/>
</dbReference>
<evidence type="ECO:0000313" key="5">
    <source>
        <dbReference type="Proteomes" id="UP000290900"/>
    </source>
</evidence>
<dbReference type="Gene3D" id="3.40.140.10">
    <property type="entry name" value="Cytidine Deaminase, domain 2"/>
    <property type="match status" value="1"/>
</dbReference>
<gene>
    <name evidence="4" type="ORF">BRENAR_LOCUS1550</name>
</gene>
<dbReference type="PROSITE" id="PS51747">
    <property type="entry name" value="CYT_DCMP_DEAMINASES_2"/>
    <property type="match status" value="1"/>
</dbReference>
<dbReference type="GO" id="GO:0005634">
    <property type="term" value="C:nucleus"/>
    <property type="evidence" value="ECO:0007669"/>
    <property type="project" value="TreeGrafter"/>
</dbReference>
<accession>A0A448YIN3</accession>
<dbReference type="PANTHER" id="PTHR11079:SF156">
    <property type="entry name" value="INACTIVE TRNA-SPECIFIC ADENOSINE DEAMINASE-LIKE PROTEIN 3-RELATED"/>
    <property type="match status" value="1"/>
</dbReference>
<dbReference type="STRING" id="13370.A0A448YIN3"/>
<dbReference type="InterPro" id="IPR002125">
    <property type="entry name" value="CMP_dCMP_dom"/>
</dbReference>
<dbReference type="Proteomes" id="UP000290900">
    <property type="component" value="Unassembled WGS sequence"/>
</dbReference>
<dbReference type="GO" id="GO:0008033">
    <property type="term" value="P:tRNA processing"/>
    <property type="evidence" value="ECO:0007669"/>
    <property type="project" value="UniProtKB-KW"/>
</dbReference>
<sequence>MTIKSADIDYDKYIFYNEFQRIQPSQSMVRPDLEMYWVTSIEPSQSSLIIKLIKQKFQYTTGQTKHLKRFKKKLDVEKHVILDVAICPTSDIDEDKLREILKEGLNVQNISLLKTEIPTNKPFDRELNMEWSKRYWPLVWKGNPMVQELHESFKLFSRDTTMKYLEEISDISEKSTKDVPVVTMFVDPRTDTVKSIQEDERCDEDPMKHSIMCCIDDIAKKELKRRQLVKDDKEINSYLCLNYDVYTTHEPCTMCAMALLHSRIGRLIYIEESPVTGAIGEKSGCRYMIHISCTLNWKYECFRYMGNALPKRRIDPLVQI</sequence>
<organism evidence="4 5">
    <name type="scientific">Brettanomyces naardenensis</name>
    <name type="common">Yeast</name>
    <dbReference type="NCBI Taxonomy" id="13370"/>
    <lineage>
        <taxon>Eukaryota</taxon>
        <taxon>Fungi</taxon>
        <taxon>Dikarya</taxon>
        <taxon>Ascomycota</taxon>
        <taxon>Saccharomycotina</taxon>
        <taxon>Pichiomycetes</taxon>
        <taxon>Pichiales</taxon>
        <taxon>Pichiaceae</taxon>
        <taxon>Brettanomyces</taxon>
    </lineage>
</organism>
<keyword evidence="1" id="KW-0819">tRNA processing</keyword>
<name>A0A448YIN3_BRENA</name>
<dbReference type="GO" id="GO:0052717">
    <property type="term" value="F:tRNA-specific adenosine-34 deaminase activity"/>
    <property type="evidence" value="ECO:0007669"/>
    <property type="project" value="TreeGrafter"/>
</dbReference>
<evidence type="ECO:0000259" key="3">
    <source>
        <dbReference type="PROSITE" id="PS51747"/>
    </source>
</evidence>
<feature type="domain" description="CMP/dCMP-type deaminase" evidence="3">
    <location>
        <begin position="156"/>
        <end position="282"/>
    </location>
</feature>
<dbReference type="CDD" id="cd01285">
    <property type="entry name" value="nucleoside_deaminase"/>
    <property type="match status" value="1"/>
</dbReference>
<proteinExistence type="inferred from homology"/>
<reference evidence="4 5" key="1">
    <citation type="submission" date="2018-12" db="EMBL/GenBank/DDBJ databases">
        <authorList>
            <person name="Tiukova I."/>
            <person name="Dainat J."/>
        </authorList>
    </citation>
    <scope>NUCLEOTIDE SEQUENCE [LARGE SCALE GENOMIC DNA]</scope>
</reference>
<evidence type="ECO:0000313" key="4">
    <source>
        <dbReference type="EMBL" id="VEU20815.1"/>
    </source>
</evidence>
<comment type="similarity">
    <text evidence="2">Belongs to the cytidine and deoxycytidylate deaminase family. ADAT3 subfamily.</text>
</comment>
<dbReference type="GO" id="GO:0005737">
    <property type="term" value="C:cytoplasm"/>
    <property type="evidence" value="ECO:0007669"/>
    <property type="project" value="TreeGrafter"/>
</dbReference>
<dbReference type="PANTHER" id="PTHR11079">
    <property type="entry name" value="CYTOSINE DEAMINASE FAMILY MEMBER"/>
    <property type="match status" value="1"/>
</dbReference>
<dbReference type="OrthoDB" id="3180714at2759"/>
<evidence type="ECO:0000256" key="1">
    <source>
        <dbReference type="ARBA" id="ARBA00022694"/>
    </source>
</evidence>
<dbReference type="AlphaFoldDB" id="A0A448YIN3"/>
<keyword evidence="5" id="KW-1185">Reference proteome</keyword>
<dbReference type="Pfam" id="PF00383">
    <property type="entry name" value="dCMP_cyt_deam_1"/>
    <property type="match status" value="1"/>
</dbReference>
<dbReference type="EMBL" id="CAACVR010000007">
    <property type="protein sequence ID" value="VEU20815.1"/>
    <property type="molecule type" value="Genomic_DNA"/>
</dbReference>
<protein>
    <submittedName>
        <fullName evidence="4">DEKNAAC101749</fullName>
    </submittedName>
</protein>